<protein>
    <submittedName>
        <fullName evidence="4">Uncharacterized protein LOC111241577</fullName>
    </submittedName>
</protein>
<dbReference type="PANTHER" id="PTHR11439">
    <property type="entry name" value="GAG-POL-RELATED RETROTRANSPOSON"/>
    <property type="match status" value="1"/>
</dbReference>
<dbReference type="InterPro" id="IPR000477">
    <property type="entry name" value="RT_dom"/>
</dbReference>
<dbReference type="KEGG" id="vra:111241577"/>
<dbReference type="CDD" id="cd09272">
    <property type="entry name" value="RNase_HI_RT_Ty1"/>
    <property type="match status" value="1"/>
</dbReference>
<dbReference type="OrthoDB" id="437005at2759"/>
<dbReference type="GeneID" id="111241577"/>
<evidence type="ECO:0000259" key="1">
    <source>
        <dbReference type="Pfam" id="PF00078"/>
    </source>
</evidence>
<dbReference type="InterPro" id="IPR043128">
    <property type="entry name" value="Rev_trsase/Diguanyl_cyclase"/>
</dbReference>
<reference evidence="4" key="2">
    <citation type="submission" date="2025-08" db="UniProtKB">
        <authorList>
            <consortium name="RefSeq"/>
        </authorList>
    </citation>
    <scope>IDENTIFICATION</scope>
    <source>
        <tissue evidence="4">Leaf</tissue>
    </source>
</reference>
<feature type="domain" description="Reverse transcriptase Ty1/copia-type" evidence="2">
    <location>
        <begin position="1"/>
        <end position="163"/>
    </location>
</feature>
<dbReference type="RefSeq" id="XP_022635944.1">
    <property type="nucleotide sequence ID" value="XM_022780223.1"/>
</dbReference>
<proteinExistence type="predicted"/>
<organism evidence="3 4">
    <name type="scientific">Vigna radiata var. radiata</name>
    <name type="common">Mung bean</name>
    <name type="synonym">Phaseolus aureus</name>
    <dbReference type="NCBI Taxonomy" id="3916"/>
    <lineage>
        <taxon>Eukaryota</taxon>
        <taxon>Viridiplantae</taxon>
        <taxon>Streptophyta</taxon>
        <taxon>Embryophyta</taxon>
        <taxon>Tracheophyta</taxon>
        <taxon>Spermatophyta</taxon>
        <taxon>Magnoliopsida</taxon>
        <taxon>eudicotyledons</taxon>
        <taxon>Gunneridae</taxon>
        <taxon>Pentapetalae</taxon>
        <taxon>rosids</taxon>
        <taxon>fabids</taxon>
        <taxon>Fabales</taxon>
        <taxon>Fabaceae</taxon>
        <taxon>Papilionoideae</taxon>
        <taxon>50 kb inversion clade</taxon>
        <taxon>NPAAA clade</taxon>
        <taxon>indigoferoid/millettioid clade</taxon>
        <taxon>Phaseoleae</taxon>
        <taxon>Vigna</taxon>
    </lineage>
</organism>
<evidence type="ECO:0000313" key="4">
    <source>
        <dbReference type="RefSeq" id="XP_022635944.1"/>
    </source>
</evidence>
<gene>
    <name evidence="4" type="primary">LOC111241577</name>
</gene>
<dbReference type="STRING" id="3916.A0A3Q0F003"/>
<dbReference type="Gene3D" id="3.30.70.270">
    <property type="match status" value="1"/>
</dbReference>
<sequence length="391" mass="44842">MDVKSAFLNGYIKEEVYVEQPPGFEDFENPNHVYKLRKALYGLKQAPRSWYKRLSEFLVRKGFSRGKVNSTLFIKSSNEDKLYVQIYVDDIIFGSTNPMLCKEFSKIMQEEFEMSMMGELTYFLGLQVKQTKDKIFIHQSKYCNDFLKKFKMLDYKDAATPMATNCYLDLDDNGKNVDQKIYRGMIGSLLYHTANRPDIMHSVCLCARFHSTPKESHLTAVKRILKYLKGTKGLGLWYPSGTNIFLTSYSNSDFGGCKLDRKNTSGTCHLLGSSLISWHSKKQACVALSTTEAEYIAAGSCCAQSLWIKSQLEDYVVNIDDILIYSKSREEHAGHLRIVVEIRREHQLFGKRSKCEFLLDEVQFLGHVIFAQGISLDPAKVEAVLKWERST</sequence>
<dbReference type="InterPro" id="IPR013103">
    <property type="entry name" value="RVT_2"/>
</dbReference>
<dbReference type="InterPro" id="IPR043502">
    <property type="entry name" value="DNA/RNA_pol_sf"/>
</dbReference>
<keyword evidence="3" id="KW-1185">Reference proteome</keyword>
<evidence type="ECO:0000259" key="2">
    <source>
        <dbReference type="Pfam" id="PF07727"/>
    </source>
</evidence>
<evidence type="ECO:0000313" key="3">
    <source>
        <dbReference type="Proteomes" id="UP000087766"/>
    </source>
</evidence>
<dbReference type="Pfam" id="PF07727">
    <property type="entry name" value="RVT_2"/>
    <property type="match status" value="1"/>
</dbReference>
<name>A0A3Q0F003_VIGRR</name>
<reference evidence="3" key="1">
    <citation type="journal article" date="2014" name="Nat. Commun.">
        <title>Genome sequence of mungbean and insights into evolution within Vigna species.</title>
        <authorList>
            <person name="Kang Y.J."/>
            <person name="Kim S.K."/>
            <person name="Kim M.Y."/>
            <person name="Lestari P."/>
            <person name="Kim K.H."/>
            <person name="Ha B.K."/>
            <person name="Jun T.H."/>
            <person name="Hwang W.J."/>
            <person name="Lee T."/>
            <person name="Lee J."/>
            <person name="Shim S."/>
            <person name="Yoon M.Y."/>
            <person name="Jang Y.E."/>
            <person name="Han K.S."/>
            <person name="Taeprayoon P."/>
            <person name="Yoon N."/>
            <person name="Somta P."/>
            <person name="Tanya P."/>
            <person name="Kim K.S."/>
            <person name="Gwag J.G."/>
            <person name="Moon J.K."/>
            <person name="Lee Y.H."/>
            <person name="Park B.S."/>
            <person name="Bombarely A."/>
            <person name="Doyle J.J."/>
            <person name="Jackson S.A."/>
            <person name="Schafleitner R."/>
            <person name="Srinives P."/>
            <person name="Varshney R.K."/>
            <person name="Lee S.H."/>
        </authorList>
    </citation>
    <scope>NUCLEOTIDE SEQUENCE [LARGE SCALE GENOMIC DNA]</scope>
    <source>
        <strain evidence="3">cv. VC1973A</strain>
    </source>
</reference>
<dbReference type="Proteomes" id="UP000087766">
    <property type="component" value="Chromosome 5"/>
</dbReference>
<dbReference type="Pfam" id="PF00078">
    <property type="entry name" value="RVT_1"/>
    <property type="match status" value="1"/>
</dbReference>
<dbReference type="PANTHER" id="PTHR11439:SF442">
    <property type="entry name" value="CYSTEINE-RICH RLK (RECEPTOR-LIKE PROTEIN KINASE) 8"/>
    <property type="match status" value="1"/>
</dbReference>
<accession>A0A3Q0F003</accession>
<dbReference type="AlphaFoldDB" id="A0A3Q0F003"/>
<feature type="domain" description="Reverse transcriptase" evidence="1">
    <location>
        <begin position="315"/>
        <end position="369"/>
    </location>
</feature>
<dbReference type="SUPFAM" id="SSF56672">
    <property type="entry name" value="DNA/RNA polymerases"/>
    <property type="match status" value="2"/>
</dbReference>